<keyword evidence="2" id="KW-1185">Reference proteome</keyword>
<dbReference type="AlphaFoldDB" id="A0A9W9VME2"/>
<reference evidence="1" key="2">
    <citation type="journal article" date="2023" name="IMA Fungus">
        <title>Comparative genomic study of the Penicillium genus elucidates a diverse pangenome and 15 lateral gene transfer events.</title>
        <authorList>
            <person name="Petersen C."/>
            <person name="Sorensen T."/>
            <person name="Nielsen M.R."/>
            <person name="Sondergaard T.E."/>
            <person name="Sorensen J.L."/>
            <person name="Fitzpatrick D.A."/>
            <person name="Frisvad J.C."/>
            <person name="Nielsen K.L."/>
        </authorList>
    </citation>
    <scope>NUCLEOTIDE SEQUENCE</scope>
    <source>
        <strain evidence="1">IBT 29677</strain>
    </source>
</reference>
<comment type="caution">
    <text evidence="1">The sequence shown here is derived from an EMBL/GenBank/DDBJ whole genome shotgun (WGS) entry which is preliminary data.</text>
</comment>
<dbReference type="RefSeq" id="XP_056483592.1">
    <property type="nucleotide sequence ID" value="XM_056632972.1"/>
</dbReference>
<dbReference type="EMBL" id="JAPZBU010000009">
    <property type="protein sequence ID" value="KAJ5385794.1"/>
    <property type="molecule type" value="Genomic_DNA"/>
</dbReference>
<gene>
    <name evidence="1" type="ORF">N7509_008335</name>
</gene>
<name>A0A9W9VME2_9EURO</name>
<sequence>MCVKPNVVVAHEKAAGNAGVVANVASAEALYGQGAVGPGITELNSLKTTITGEPEQVLTTFGSYTVQTYTTEIEECPLTYTYHYGRGFKEVRSLPLSMKRSSLCPQASSGN</sequence>
<evidence type="ECO:0000313" key="1">
    <source>
        <dbReference type="EMBL" id="KAJ5385794.1"/>
    </source>
</evidence>
<dbReference type="OrthoDB" id="73875at2759"/>
<proteinExistence type="predicted"/>
<accession>A0A9W9VME2</accession>
<dbReference type="GeneID" id="81371952"/>
<dbReference type="Proteomes" id="UP001147747">
    <property type="component" value="Unassembled WGS sequence"/>
</dbReference>
<evidence type="ECO:0000313" key="2">
    <source>
        <dbReference type="Proteomes" id="UP001147747"/>
    </source>
</evidence>
<protein>
    <submittedName>
        <fullName evidence="1">Uncharacterized protein</fullName>
    </submittedName>
</protein>
<organism evidence="1 2">
    <name type="scientific">Penicillium cosmopolitanum</name>
    <dbReference type="NCBI Taxonomy" id="1131564"/>
    <lineage>
        <taxon>Eukaryota</taxon>
        <taxon>Fungi</taxon>
        <taxon>Dikarya</taxon>
        <taxon>Ascomycota</taxon>
        <taxon>Pezizomycotina</taxon>
        <taxon>Eurotiomycetes</taxon>
        <taxon>Eurotiomycetidae</taxon>
        <taxon>Eurotiales</taxon>
        <taxon>Aspergillaceae</taxon>
        <taxon>Penicillium</taxon>
    </lineage>
</organism>
<reference evidence="1" key="1">
    <citation type="submission" date="2022-12" db="EMBL/GenBank/DDBJ databases">
        <authorList>
            <person name="Petersen C."/>
        </authorList>
    </citation>
    <scope>NUCLEOTIDE SEQUENCE</scope>
    <source>
        <strain evidence="1">IBT 29677</strain>
    </source>
</reference>